<evidence type="ECO:0000313" key="2">
    <source>
        <dbReference type="Proteomes" id="UP001063698"/>
    </source>
</evidence>
<organism evidence="1 2">
    <name type="scientific">Ignicoccus pacificus DSM 13166</name>
    <dbReference type="NCBI Taxonomy" id="940294"/>
    <lineage>
        <taxon>Archaea</taxon>
        <taxon>Thermoproteota</taxon>
        <taxon>Thermoprotei</taxon>
        <taxon>Desulfurococcales</taxon>
        <taxon>Desulfurococcaceae</taxon>
        <taxon>Ignicoccus</taxon>
    </lineage>
</organism>
<keyword evidence="2" id="KW-1185">Reference proteome</keyword>
<sequence>MPKNILLIELGTPKNLDELLKIADGCSEGVFPIPMSRSSLIRSLRGLIKSGLIHEISPNKYSLSQKGEMERRKLFATLISSFEPILKALAKRFDLSKPFDESLLPLYDELFKTIKESVVTHKICYKSLVNALSEVYPEVAIKSLFALALAAVAKRNKDLDLLKDLIVTVSLTF</sequence>
<accession>A0A977KBE4</accession>
<name>A0A977KBE4_9CREN</name>
<gene>
    <name evidence="1" type="ORF">IPA_05830</name>
</gene>
<dbReference type="Proteomes" id="UP001063698">
    <property type="component" value="Chromosome"/>
</dbReference>
<protein>
    <submittedName>
        <fullName evidence="1">Uncharacterized protein</fullName>
    </submittedName>
</protein>
<reference evidence="1" key="1">
    <citation type="submission" date="2013-11" db="EMBL/GenBank/DDBJ databases">
        <title>Comparative genomics of Ignicoccus.</title>
        <authorList>
            <person name="Podar M."/>
        </authorList>
    </citation>
    <scope>NUCLEOTIDE SEQUENCE</scope>
    <source>
        <strain evidence="1">DSM 13166</strain>
    </source>
</reference>
<dbReference type="AlphaFoldDB" id="A0A977KBE4"/>
<evidence type="ECO:0000313" key="1">
    <source>
        <dbReference type="EMBL" id="UXD22525.1"/>
    </source>
</evidence>
<dbReference type="EMBL" id="CP006868">
    <property type="protein sequence ID" value="UXD22525.1"/>
    <property type="molecule type" value="Genomic_DNA"/>
</dbReference>
<dbReference type="KEGG" id="ipc:IPA_05830"/>
<proteinExistence type="predicted"/>